<dbReference type="EMBL" id="JBHMCG010000097">
    <property type="protein sequence ID" value="MFB9575004.1"/>
    <property type="molecule type" value="Genomic_DNA"/>
</dbReference>
<feature type="region of interest" description="Disordered" evidence="1">
    <location>
        <begin position="1"/>
        <end position="49"/>
    </location>
</feature>
<dbReference type="RefSeq" id="WP_386144248.1">
    <property type="nucleotide sequence ID" value="NZ_BAAAXD010000019.1"/>
</dbReference>
<name>A0ABV5RDL9_9ACTN</name>
<evidence type="ECO:0000256" key="1">
    <source>
        <dbReference type="SAM" id="MobiDB-lite"/>
    </source>
</evidence>
<evidence type="ECO:0000313" key="3">
    <source>
        <dbReference type="Proteomes" id="UP001589710"/>
    </source>
</evidence>
<proteinExistence type="predicted"/>
<accession>A0ABV5RDL9</accession>
<reference evidence="2 3" key="1">
    <citation type="submission" date="2024-09" db="EMBL/GenBank/DDBJ databases">
        <authorList>
            <person name="Sun Q."/>
            <person name="Mori K."/>
        </authorList>
    </citation>
    <scope>NUCLEOTIDE SEQUENCE [LARGE SCALE GENOMIC DNA]</scope>
    <source>
        <strain evidence="2 3">JCM 3331</strain>
    </source>
</reference>
<comment type="caution">
    <text evidence="2">The sequence shown here is derived from an EMBL/GenBank/DDBJ whole genome shotgun (WGS) entry which is preliminary data.</text>
</comment>
<dbReference type="Proteomes" id="UP001589710">
    <property type="component" value="Unassembled WGS sequence"/>
</dbReference>
<sequence length="49" mass="5001">MADDSPARIVPKPLGAADTLLEAGEEPTDPSPAPLAELHGGPGFHPDQD</sequence>
<protein>
    <submittedName>
        <fullName evidence="2">Uncharacterized protein</fullName>
    </submittedName>
</protein>
<evidence type="ECO:0000313" key="2">
    <source>
        <dbReference type="EMBL" id="MFB9575004.1"/>
    </source>
</evidence>
<gene>
    <name evidence="2" type="ORF">ACFFTL_22615</name>
</gene>
<keyword evidence="3" id="KW-1185">Reference proteome</keyword>
<organism evidence="2 3">
    <name type="scientific">Streptomyces yanii</name>
    <dbReference type="NCBI Taxonomy" id="78510"/>
    <lineage>
        <taxon>Bacteria</taxon>
        <taxon>Bacillati</taxon>
        <taxon>Actinomycetota</taxon>
        <taxon>Actinomycetes</taxon>
        <taxon>Kitasatosporales</taxon>
        <taxon>Streptomycetaceae</taxon>
        <taxon>Streptomyces</taxon>
    </lineage>
</organism>